<dbReference type="InterPro" id="IPR036047">
    <property type="entry name" value="F-box-like_dom_sf"/>
</dbReference>
<comment type="caution">
    <text evidence="1">The sequence shown here is derived from an EMBL/GenBank/DDBJ whole genome shotgun (WGS) entry which is preliminary data.</text>
</comment>
<dbReference type="EMBL" id="BFEA01000075">
    <property type="protein sequence ID" value="GBG66527.1"/>
    <property type="molecule type" value="Genomic_DNA"/>
</dbReference>
<protein>
    <recommendedName>
        <fullName evidence="3">F-box domain-containing protein</fullName>
    </recommendedName>
</protein>
<organism evidence="1 2">
    <name type="scientific">Chara braunii</name>
    <name type="common">Braun's stonewort</name>
    <dbReference type="NCBI Taxonomy" id="69332"/>
    <lineage>
        <taxon>Eukaryota</taxon>
        <taxon>Viridiplantae</taxon>
        <taxon>Streptophyta</taxon>
        <taxon>Charophyceae</taxon>
        <taxon>Charales</taxon>
        <taxon>Characeae</taxon>
        <taxon>Chara</taxon>
    </lineage>
</organism>
<evidence type="ECO:0008006" key="3">
    <source>
        <dbReference type="Google" id="ProtNLM"/>
    </source>
</evidence>
<dbReference type="Proteomes" id="UP000265515">
    <property type="component" value="Unassembled WGS sequence"/>
</dbReference>
<dbReference type="SUPFAM" id="SSF81383">
    <property type="entry name" value="F-box domain"/>
    <property type="match status" value="1"/>
</dbReference>
<proteinExistence type="predicted"/>
<sequence length="570" mass="62842">MASCPDLLNVLPDSLVVKILGEAVHHAKALVRCATVCKRFSRLVWQVPSLSLVSFGQVRGAPWPQSDRSDERIYCTGAEFFEIVDQAVCRMVDLRSLRVECNTCYYCKSGFSIEAIESWLIHGGATLESLTLNTKGGRFWLNKESRGPLLALVHRYCPRLEELEVGAMSEVFWDAMSILPYPWTSLRRLVLGGLELSGLQTLLGFCPFLEELVLYNCSGTENKAEFRGLKSLRQLKLTVQSNYDRVAVLSVVVKVPCLSKLTVVGGGVESVMLEGAHDLDSLELEVSEPRVGGVGNQDLPSLMITSDTRVRKLKVRSGSARFGWTWHTLRGLLDRPPMSSLDTLALLNVMLCKCGPAFPADPSMSGNDVDYTDVGTVNHVYSNMAAVHPSELCACLCFGHLRHLEIWAFPLLSLAMGIRESTCARAEEGGGCAKAEGMVVKQSSSNSLMRSSGSFQLHAPYLESLKIRGLIMQLLCAAEQLDVMLLAFMENCPMLKNVRVEATCIGPWQGNRKMYQALVEKLGYLQNRFGAVFQVRRIVSLDNVIKPAPQPAVTPCSRCLSNKPSSTLVR</sequence>
<evidence type="ECO:0000313" key="1">
    <source>
        <dbReference type="EMBL" id="GBG66527.1"/>
    </source>
</evidence>
<evidence type="ECO:0000313" key="2">
    <source>
        <dbReference type="Proteomes" id="UP000265515"/>
    </source>
</evidence>
<dbReference type="AlphaFoldDB" id="A0A388K922"/>
<keyword evidence="2" id="KW-1185">Reference proteome</keyword>
<dbReference type="PANTHER" id="PTHR31639">
    <property type="entry name" value="F-BOX PROTEIN-LIKE"/>
    <property type="match status" value="1"/>
</dbReference>
<dbReference type="Gene3D" id="3.80.10.10">
    <property type="entry name" value="Ribonuclease Inhibitor"/>
    <property type="match status" value="1"/>
</dbReference>
<dbReference type="Gramene" id="GBG66527">
    <property type="protein sequence ID" value="GBG66527"/>
    <property type="gene ID" value="CBR_g63109"/>
</dbReference>
<dbReference type="SUPFAM" id="SSF52047">
    <property type="entry name" value="RNI-like"/>
    <property type="match status" value="1"/>
</dbReference>
<dbReference type="InterPro" id="IPR032675">
    <property type="entry name" value="LRR_dom_sf"/>
</dbReference>
<reference evidence="1 2" key="1">
    <citation type="journal article" date="2018" name="Cell">
        <title>The Chara Genome: Secondary Complexity and Implications for Plant Terrestrialization.</title>
        <authorList>
            <person name="Nishiyama T."/>
            <person name="Sakayama H."/>
            <person name="Vries J.D."/>
            <person name="Buschmann H."/>
            <person name="Saint-Marcoux D."/>
            <person name="Ullrich K.K."/>
            <person name="Haas F.B."/>
            <person name="Vanderstraeten L."/>
            <person name="Becker D."/>
            <person name="Lang D."/>
            <person name="Vosolsobe S."/>
            <person name="Rombauts S."/>
            <person name="Wilhelmsson P.K.I."/>
            <person name="Janitza P."/>
            <person name="Kern R."/>
            <person name="Heyl A."/>
            <person name="Rumpler F."/>
            <person name="Villalobos L.I.A.C."/>
            <person name="Clay J.M."/>
            <person name="Skokan R."/>
            <person name="Toyoda A."/>
            <person name="Suzuki Y."/>
            <person name="Kagoshima H."/>
            <person name="Schijlen E."/>
            <person name="Tajeshwar N."/>
            <person name="Catarino B."/>
            <person name="Hetherington A.J."/>
            <person name="Saltykova A."/>
            <person name="Bonnot C."/>
            <person name="Breuninger H."/>
            <person name="Symeonidi A."/>
            <person name="Radhakrishnan G.V."/>
            <person name="Van Nieuwerburgh F."/>
            <person name="Deforce D."/>
            <person name="Chang C."/>
            <person name="Karol K.G."/>
            <person name="Hedrich R."/>
            <person name="Ulvskov P."/>
            <person name="Glockner G."/>
            <person name="Delwiche C.F."/>
            <person name="Petrasek J."/>
            <person name="Van de Peer Y."/>
            <person name="Friml J."/>
            <person name="Beilby M."/>
            <person name="Dolan L."/>
            <person name="Kohara Y."/>
            <person name="Sugano S."/>
            <person name="Fujiyama A."/>
            <person name="Delaux P.-M."/>
            <person name="Quint M."/>
            <person name="TheiBen G."/>
            <person name="Hagemann M."/>
            <person name="Harholt J."/>
            <person name="Dunand C."/>
            <person name="Zachgo S."/>
            <person name="Langdale J."/>
            <person name="Maumus F."/>
            <person name="Straeten D.V.D."/>
            <person name="Gould S.B."/>
            <person name="Rensing S.A."/>
        </authorList>
    </citation>
    <scope>NUCLEOTIDE SEQUENCE [LARGE SCALE GENOMIC DNA]</scope>
    <source>
        <strain evidence="1 2">S276</strain>
    </source>
</reference>
<gene>
    <name evidence="1" type="ORF">CBR_g63109</name>
</gene>
<accession>A0A388K922</accession>
<dbReference type="PANTHER" id="PTHR31639:SF256">
    <property type="entry name" value="OS07G0242900 PROTEIN"/>
    <property type="match status" value="1"/>
</dbReference>
<name>A0A388K922_CHABU</name>